<organism evidence="3 4">
    <name type="scientific">Nothophoma quercina</name>
    <dbReference type="NCBI Taxonomy" id="749835"/>
    <lineage>
        <taxon>Eukaryota</taxon>
        <taxon>Fungi</taxon>
        <taxon>Dikarya</taxon>
        <taxon>Ascomycota</taxon>
        <taxon>Pezizomycotina</taxon>
        <taxon>Dothideomycetes</taxon>
        <taxon>Pleosporomycetidae</taxon>
        <taxon>Pleosporales</taxon>
        <taxon>Pleosporineae</taxon>
        <taxon>Didymellaceae</taxon>
        <taxon>Nothophoma</taxon>
    </lineage>
</organism>
<keyword evidence="4" id="KW-1185">Reference proteome</keyword>
<sequence>MECASRALAFHSYQTSQEIIYQEHLAKGLTEKYNVLSHQMDNLIHDANSQIKVLQEKVQAHQVEREELEGKNNELSSAYLEKAKALARQKKMYDTLKGQVMASQVAVAAGDEAEHTLQTVRGNRSLDRMPGVRTGTGVYSHPGVMQHPGGGRVHNRQGSGSSGSSGQQRGGVGLGPAPTYASHLQNRGLGGRVHPGRKSTVFLAISTQCNNAAYDFIESASVGTPRQSRLPVLGGTRQAPILNANIGPPYQPSPMMQRQSMGDNALNRGFGNSMLGVAKASRRTGGPLQR</sequence>
<comment type="caution">
    <text evidence="3">The sequence shown here is derived from an EMBL/GenBank/DDBJ whole genome shotgun (WGS) entry which is preliminary data.</text>
</comment>
<feature type="compositionally biased region" description="Gly residues" evidence="2">
    <location>
        <begin position="160"/>
        <end position="174"/>
    </location>
</feature>
<feature type="region of interest" description="Disordered" evidence="2">
    <location>
        <begin position="138"/>
        <end position="193"/>
    </location>
</feature>
<gene>
    <name evidence="3" type="ORF">SLS59_003739</name>
</gene>
<dbReference type="EMBL" id="JAKIXB020000010">
    <property type="protein sequence ID" value="KAL1604544.1"/>
    <property type="molecule type" value="Genomic_DNA"/>
</dbReference>
<evidence type="ECO:0000256" key="2">
    <source>
        <dbReference type="SAM" id="MobiDB-lite"/>
    </source>
</evidence>
<proteinExistence type="predicted"/>
<name>A0ABR3RK92_9PLEO</name>
<keyword evidence="1" id="KW-0175">Coiled coil</keyword>
<reference evidence="3 4" key="1">
    <citation type="submission" date="2024-02" db="EMBL/GenBank/DDBJ databases">
        <title>De novo assembly and annotation of 12 fungi associated with fruit tree decline syndrome in Ontario, Canada.</title>
        <authorList>
            <person name="Sulman M."/>
            <person name="Ellouze W."/>
            <person name="Ilyukhin E."/>
        </authorList>
    </citation>
    <scope>NUCLEOTIDE SEQUENCE [LARGE SCALE GENOMIC DNA]</scope>
    <source>
        <strain evidence="3 4">M97-236</strain>
    </source>
</reference>
<accession>A0ABR3RK92</accession>
<evidence type="ECO:0008006" key="5">
    <source>
        <dbReference type="Google" id="ProtNLM"/>
    </source>
</evidence>
<evidence type="ECO:0000313" key="4">
    <source>
        <dbReference type="Proteomes" id="UP001521222"/>
    </source>
</evidence>
<dbReference type="InterPro" id="IPR042448">
    <property type="entry name" value="CCNB1IP1"/>
</dbReference>
<evidence type="ECO:0000256" key="1">
    <source>
        <dbReference type="SAM" id="Coils"/>
    </source>
</evidence>
<dbReference type="PANTHER" id="PTHR14305:SF0">
    <property type="entry name" value="E3 UBIQUITIN-PROTEIN LIGASE CCNB1IP1"/>
    <property type="match status" value="1"/>
</dbReference>
<evidence type="ECO:0000313" key="3">
    <source>
        <dbReference type="EMBL" id="KAL1604544.1"/>
    </source>
</evidence>
<feature type="coiled-coil region" evidence="1">
    <location>
        <begin position="44"/>
        <end position="78"/>
    </location>
</feature>
<protein>
    <recommendedName>
        <fullName evidence="5">E3 ubiquitin-protein ligase CCNB1IP1</fullName>
    </recommendedName>
</protein>
<dbReference type="Proteomes" id="UP001521222">
    <property type="component" value="Unassembled WGS sequence"/>
</dbReference>
<dbReference type="PANTHER" id="PTHR14305">
    <property type="entry name" value="E3 UBIQUITIN-PROTEIN LIGASE CCNB1IP1"/>
    <property type="match status" value="1"/>
</dbReference>